<dbReference type="KEGG" id="bmy:BM_BM2934"/>
<keyword evidence="1" id="KW-0479">Metal-binding</keyword>
<dbReference type="STRING" id="6279.A0A5S6PIP5"/>
<dbReference type="CTD" id="66059637"/>
<dbReference type="RefSeq" id="XP_042937432.1">
    <property type="nucleotide sequence ID" value="XM_043081498.1"/>
</dbReference>
<evidence type="ECO:0000259" key="4">
    <source>
        <dbReference type="PROSITE" id="PS50222"/>
    </source>
</evidence>
<dbReference type="SUPFAM" id="SSF47473">
    <property type="entry name" value="EF-hand"/>
    <property type="match status" value="1"/>
</dbReference>
<evidence type="ECO:0000256" key="2">
    <source>
        <dbReference type="ARBA" id="ARBA00022737"/>
    </source>
</evidence>
<dbReference type="PANTHER" id="PTHR23055:SF171">
    <property type="entry name" value="EF-HAND DOMAIN-CONTAINING PROTEIN"/>
    <property type="match status" value="1"/>
</dbReference>
<accession>A0A5S6PIP5</accession>
<keyword evidence="6" id="KW-1185">Reference proteome</keyword>
<feature type="domain" description="EF-hand" evidence="4">
    <location>
        <begin position="198"/>
        <end position="233"/>
    </location>
</feature>
<evidence type="ECO:0000256" key="3">
    <source>
        <dbReference type="ARBA" id="ARBA00022837"/>
    </source>
</evidence>
<dbReference type="PROSITE" id="PS00018">
    <property type="entry name" value="EF_HAND_1"/>
    <property type="match status" value="1"/>
</dbReference>
<gene>
    <name evidence="5 7" type="primary">Bma-ncs-5</name>
    <name evidence="5" type="ORF">BM_BM2934</name>
</gene>
<keyword evidence="3" id="KW-0106">Calcium</keyword>
<dbReference type="InterPro" id="IPR018247">
    <property type="entry name" value="EF_Hand_1_Ca_BS"/>
</dbReference>
<keyword evidence="2" id="KW-0677">Repeat</keyword>
<accession>A0A4E9FN23</accession>
<reference evidence="6" key="1">
    <citation type="journal article" date="2007" name="Science">
        <title>Draft genome of the filarial nematode parasite Brugia malayi.</title>
        <authorList>
            <person name="Ghedin E."/>
            <person name="Wang S."/>
            <person name="Spiro D."/>
            <person name="Caler E."/>
            <person name="Zhao Q."/>
            <person name="Crabtree J."/>
            <person name="Allen J.E."/>
            <person name="Delcher A.L."/>
            <person name="Guiliano D.B."/>
            <person name="Miranda-Saavedra D."/>
            <person name="Angiuoli S.V."/>
            <person name="Creasy T."/>
            <person name="Amedeo P."/>
            <person name="Haas B."/>
            <person name="El-Sayed N.M."/>
            <person name="Wortman J.R."/>
            <person name="Feldblyum T."/>
            <person name="Tallon L."/>
            <person name="Schatz M."/>
            <person name="Shumway M."/>
            <person name="Koo H."/>
            <person name="Salzberg S.L."/>
            <person name="Schobel S."/>
            <person name="Pertea M."/>
            <person name="Pop M."/>
            <person name="White O."/>
            <person name="Barton G.J."/>
            <person name="Carlow C.K."/>
            <person name="Crawford M.J."/>
            <person name="Daub J."/>
            <person name="Dimmic M.W."/>
            <person name="Estes C.F."/>
            <person name="Foster J.M."/>
            <person name="Ganatra M."/>
            <person name="Gregory W.F."/>
            <person name="Johnson N.M."/>
            <person name="Jin J."/>
            <person name="Komuniecki R."/>
            <person name="Korf I."/>
            <person name="Kumar S."/>
            <person name="Laney S."/>
            <person name="Li B.W."/>
            <person name="Li W."/>
            <person name="Lindblom T.H."/>
            <person name="Lustigman S."/>
            <person name="Ma D."/>
            <person name="Maina C.V."/>
            <person name="Martin D.M."/>
            <person name="McCarter J.P."/>
            <person name="McReynolds L."/>
            <person name="Mitreva M."/>
            <person name="Nutman T.B."/>
            <person name="Parkinson J."/>
            <person name="Peregrin-Alvarez J.M."/>
            <person name="Poole C."/>
            <person name="Ren Q."/>
            <person name="Saunders L."/>
            <person name="Sluder A.E."/>
            <person name="Smith K."/>
            <person name="Stanke M."/>
            <person name="Unnasch T.R."/>
            <person name="Ware J."/>
            <person name="Wei A.D."/>
            <person name="Weil G."/>
            <person name="Williams D.J."/>
            <person name="Zhang Y."/>
            <person name="Williams S.A."/>
            <person name="Fraser-Liggett C."/>
            <person name="Slatko B."/>
            <person name="Blaxter M.L."/>
            <person name="Scott A.L."/>
        </authorList>
    </citation>
    <scope>NUCLEOTIDE SEQUENCE</scope>
    <source>
        <strain evidence="6">FR3</strain>
    </source>
</reference>
<dbReference type="PROSITE" id="PS50222">
    <property type="entry name" value="EF_HAND_2"/>
    <property type="match status" value="1"/>
</dbReference>
<dbReference type="InterPro" id="IPR028846">
    <property type="entry name" value="Recoverin"/>
</dbReference>
<dbReference type="Proteomes" id="UP000006672">
    <property type="component" value="Unassembled WGS sequence"/>
</dbReference>
<reference evidence="7" key="3">
    <citation type="submission" date="2019-12" db="UniProtKB">
        <authorList>
            <consortium name="WormBaseParasite"/>
        </authorList>
    </citation>
    <scope>IDENTIFICATION</scope>
</reference>
<dbReference type="EMBL" id="CAAKNF010000195">
    <property type="protein sequence ID" value="VIO97934.1"/>
    <property type="molecule type" value="Genomic_DNA"/>
</dbReference>
<evidence type="ECO:0000313" key="7">
    <source>
        <dbReference type="WBParaSite" id="Bm2934a.1"/>
    </source>
</evidence>
<dbReference type="InterPro" id="IPR002048">
    <property type="entry name" value="EF_hand_dom"/>
</dbReference>
<dbReference type="Gene3D" id="1.10.238.10">
    <property type="entry name" value="EF-hand"/>
    <property type="match status" value="1"/>
</dbReference>
<evidence type="ECO:0000313" key="6">
    <source>
        <dbReference type="Proteomes" id="UP000006672"/>
    </source>
</evidence>
<dbReference type="InterPro" id="IPR011992">
    <property type="entry name" value="EF-hand-dom_pair"/>
</dbReference>
<reference evidence="5" key="2">
    <citation type="submission" date="2019-04" db="EMBL/GenBank/DDBJ databases">
        <authorList>
            <person name="Howe K."/>
            <person name="Paulini M."/>
            <person name="Williams G."/>
        </authorList>
    </citation>
    <scope>NUCLEOTIDE SEQUENCE [LARGE SCALE GENOMIC DNA]</scope>
    <source>
        <strain evidence="5">FR3</strain>
    </source>
</reference>
<dbReference type="AlphaFoldDB" id="A0A4E9FN23"/>
<protein>
    <submittedName>
        <fullName evidence="7">EF-hand domain-containing protein</fullName>
    </submittedName>
</protein>
<name>A0A4E9FN23_BRUMA</name>
<proteinExistence type="predicted"/>
<evidence type="ECO:0000256" key="1">
    <source>
        <dbReference type="ARBA" id="ARBA00022723"/>
    </source>
</evidence>
<dbReference type="WBParaSite" id="Bm2934a.1">
    <property type="protein sequence ID" value="Bm2934a.1"/>
    <property type="gene ID" value="WBGene00223195"/>
</dbReference>
<sequence>MNGSNHIIQSLIHRLIHYARETQCKMRYIQTMESDESTEIVKWEANIQPPTIDELRTYTKNAFSCKYIKYMYSKFKNECPTGRMRVAKFKKMFGSYFPLHLDEEYILRLFTAFANGKEEMTFKDLMESLALLYLSTPEANAIWTIRMIKGSDVEAITEDDLIDFVKSVFRLAMLGKSKHGNKVSDCNFHMIDTALQNIAIHRSHGTFKALDKDGNGYICKSDFVNFFQQNGCLDPVFMKSFIRLKTR</sequence>
<dbReference type="PANTHER" id="PTHR23055">
    <property type="entry name" value="CALCIUM BINDING PROTEINS"/>
    <property type="match status" value="1"/>
</dbReference>
<dbReference type="GeneID" id="66059637"/>
<evidence type="ECO:0000313" key="5">
    <source>
        <dbReference type="EMBL" id="VIO97934.1"/>
    </source>
</evidence>
<dbReference type="GO" id="GO:0005509">
    <property type="term" value="F:calcium ion binding"/>
    <property type="evidence" value="ECO:0007669"/>
    <property type="project" value="InterPro"/>
</dbReference>
<organism evidence="5">
    <name type="scientific">Brugia malayi</name>
    <name type="common">Filarial nematode worm</name>
    <dbReference type="NCBI Taxonomy" id="6279"/>
    <lineage>
        <taxon>Eukaryota</taxon>
        <taxon>Metazoa</taxon>
        <taxon>Ecdysozoa</taxon>
        <taxon>Nematoda</taxon>
        <taxon>Chromadorea</taxon>
        <taxon>Rhabditida</taxon>
        <taxon>Spirurina</taxon>
        <taxon>Spiruromorpha</taxon>
        <taxon>Filarioidea</taxon>
        <taxon>Onchocercidae</taxon>
        <taxon>Brugia</taxon>
    </lineage>
</organism>
<dbReference type="OrthoDB" id="191686at2759"/>